<evidence type="ECO:0000313" key="2">
    <source>
        <dbReference type="Proteomes" id="UP001229313"/>
    </source>
</evidence>
<organism evidence="1 2">
    <name type="scientific">Lysobacter yananisis</name>
    <dbReference type="NCBI Taxonomy" id="1003114"/>
    <lineage>
        <taxon>Bacteria</taxon>
        <taxon>Pseudomonadati</taxon>
        <taxon>Pseudomonadota</taxon>
        <taxon>Gammaproteobacteria</taxon>
        <taxon>Lysobacterales</taxon>
        <taxon>Lysobacteraceae</taxon>
        <taxon>Lysobacter</taxon>
    </lineage>
</organism>
<sequence>MSYFPSLRPDCRLKGYGWLLMPMLIVASGCSRASGDAGPDWRSIDASMKSSPQVDIASVAPHENGWAAWTRSPVYAVDIPKGLAVPPDSKKWVRMHVDCRESSADVAFIEARLVAPSGSILQTVKKGEAGAEDYPSAGRIPYAISPPAMICAAAAARCRGDALTWPLERGEQAAFVPSCRRL</sequence>
<evidence type="ECO:0000313" key="1">
    <source>
        <dbReference type="EMBL" id="WMT04034.1"/>
    </source>
</evidence>
<proteinExistence type="predicted"/>
<name>A0ABY9PAX2_9GAMM</name>
<dbReference type="RefSeq" id="WP_309152559.1">
    <property type="nucleotide sequence ID" value="NZ_CP133568.1"/>
</dbReference>
<protein>
    <recommendedName>
        <fullName evidence="3">Lipoprotein</fullName>
    </recommendedName>
</protein>
<accession>A0ABY9PAX2</accession>
<dbReference type="Proteomes" id="UP001229313">
    <property type="component" value="Chromosome"/>
</dbReference>
<keyword evidence="2" id="KW-1185">Reference proteome</keyword>
<reference evidence="1 2" key="1">
    <citation type="submission" date="2023-08" db="EMBL/GenBank/DDBJ databases">
        <title>The whole genome sequence of Lysobacter yananisis.</title>
        <authorList>
            <person name="Sun H."/>
        </authorList>
    </citation>
    <scope>NUCLEOTIDE SEQUENCE [LARGE SCALE GENOMIC DNA]</scope>
    <source>
        <strain evidence="1 2">SNNU513</strain>
    </source>
</reference>
<evidence type="ECO:0008006" key="3">
    <source>
        <dbReference type="Google" id="ProtNLM"/>
    </source>
</evidence>
<gene>
    <name evidence="1" type="ORF">RDV84_04060</name>
</gene>
<dbReference type="EMBL" id="CP133568">
    <property type="protein sequence ID" value="WMT04034.1"/>
    <property type="molecule type" value="Genomic_DNA"/>
</dbReference>